<accession>A0A8C4QI40</accession>
<dbReference type="InterPro" id="IPR050687">
    <property type="entry name" value="Dynein_IC"/>
</dbReference>
<evidence type="ECO:0000256" key="2">
    <source>
        <dbReference type="ARBA" id="ARBA00022490"/>
    </source>
</evidence>
<dbReference type="PANTHER" id="PTHR12442">
    <property type="entry name" value="DYNEIN INTERMEDIATE CHAIN"/>
    <property type="match status" value="1"/>
</dbReference>
<dbReference type="GeneTree" id="ENSGT00940000158483"/>
<dbReference type="GO" id="GO:0045503">
    <property type="term" value="F:dynein light chain binding"/>
    <property type="evidence" value="ECO:0007669"/>
    <property type="project" value="TreeGrafter"/>
</dbReference>
<dbReference type="OMA" id="CVEWIGN"/>
<dbReference type="InterPro" id="IPR036322">
    <property type="entry name" value="WD40_repeat_dom_sf"/>
</dbReference>
<sequence>MSQGDLQLLHTLRFRMAEQQGLAITGLGWSASGSVIAVAYGRVDKGGWEAERSFLCTWNLHRPRMDPDSPDLTLEAPGSLTCLAYHPEKSTIVAAGACNGGVYVWETNRDGDMLAGQSCGQSDGHEEPVYQVSWVREGGSASQSWLLITAGTDGRVLLWRFTTRGLELQRGLMLLGRDLPGIKSSKVGPPSTRLGDLPVGITALSFLSEDPSMFIAGTEGGHVLKCSLKGGPPVLAPGPPSSVLLRAPALLAYDPLRGPVYAAHCSPFHRNIVLCAGADPDLRVYSLLQPRPLCRFPCPSYVFSAAWSPVRPLLCVAATAQGQLISLQSTLPILRIRGCTEGLALYQLSWSPRDGQLLATGGAAGRVSVWNVLGSLAESGGRAAMAELDHLAAESN</sequence>
<dbReference type="GO" id="GO:0097014">
    <property type="term" value="C:ciliary plasm"/>
    <property type="evidence" value="ECO:0007669"/>
    <property type="project" value="TreeGrafter"/>
</dbReference>
<keyword evidence="2" id="KW-0963">Cytoplasm</keyword>
<dbReference type="SMART" id="SM00320">
    <property type="entry name" value="WD40"/>
    <property type="match status" value="5"/>
</dbReference>
<comment type="subcellular location">
    <subcellularLocation>
        <location evidence="1">Cytoplasm</location>
    </subcellularLocation>
</comment>
<proteinExistence type="predicted"/>
<evidence type="ECO:0000313" key="6">
    <source>
        <dbReference type="Proteomes" id="UP000694388"/>
    </source>
</evidence>
<dbReference type="GO" id="GO:0045504">
    <property type="term" value="F:dynein heavy chain binding"/>
    <property type="evidence" value="ECO:0007669"/>
    <property type="project" value="TreeGrafter"/>
</dbReference>
<evidence type="ECO:0000256" key="3">
    <source>
        <dbReference type="ARBA" id="ARBA00022574"/>
    </source>
</evidence>
<keyword evidence="4" id="KW-0677">Repeat</keyword>
<dbReference type="AlphaFoldDB" id="A0A8C4QI40"/>
<evidence type="ECO:0000313" key="5">
    <source>
        <dbReference type="Ensembl" id="ENSEBUP00000015843.1"/>
    </source>
</evidence>
<evidence type="ECO:0000256" key="4">
    <source>
        <dbReference type="ARBA" id="ARBA00022737"/>
    </source>
</evidence>
<dbReference type="SUPFAM" id="SSF50978">
    <property type="entry name" value="WD40 repeat-like"/>
    <property type="match status" value="1"/>
</dbReference>
<protein>
    <submittedName>
        <fullName evidence="5">WD repeat domain 34</fullName>
    </submittedName>
</protein>
<dbReference type="InterPro" id="IPR001680">
    <property type="entry name" value="WD40_rpt"/>
</dbReference>
<dbReference type="Gene3D" id="2.130.10.10">
    <property type="entry name" value="YVTN repeat-like/Quinoprotein amine dehydrogenase"/>
    <property type="match status" value="2"/>
</dbReference>
<dbReference type="InterPro" id="IPR015943">
    <property type="entry name" value="WD40/YVTN_repeat-like_dom_sf"/>
</dbReference>
<keyword evidence="3" id="KW-0853">WD repeat</keyword>
<dbReference type="Ensembl" id="ENSEBUT00000016419.1">
    <property type="protein sequence ID" value="ENSEBUP00000015843.1"/>
    <property type="gene ID" value="ENSEBUG00000009959.1"/>
</dbReference>
<name>A0A8C4QI40_EPTBU</name>
<organism evidence="5 6">
    <name type="scientific">Eptatretus burgeri</name>
    <name type="common">Inshore hagfish</name>
    <dbReference type="NCBI Taxonomy" id="7764"/>
    <lineage>
        <taxon>Eukaryota</taxon>
        <taxon>Metazoa</taxon>
        <taxon>Chordata</taxon>
        <taxon>Craniata</taxon>
        <taxon>Vertebrata</taxon>
        <taxon>Cyclostomata</taxon>
        <taxon>Myxini</taxon>
        <taxon>Myxiniformes</taxon>
        <taxon>Myxinidae</taxon>
        <taxon>Eptatretinae</taxon>
        <taxon>Eptatretus</taxon>
    </lineage>
</organism>
<reference evidence="5" key="2">
    <citation type="submission" date="2025-09" db="UniProtKB">
        <authorList>
            <consortium name="Ensembl"/>
        </authorList>
    </citation>
    <scope>IDENTIFICATION</scope>
</reference>
<dbReference type="Pfam" id="PF00400">
    <property type="entry name" value="WD40"/>
    <property type="match status" value="2"/>
</dbReference>
<dbReference type="PANTHER" id="PTHR12442:SF26">
    <property type="entry name" value="CYTOPLASMIC DYNEIN 2 INTERMEDIATE CHAIN 2"/>
    <property type="match status" value="1"/>
</dbReference>
<reference evidence="5" key="1">
    <citation type="submission" date="2025-08" db="UniProtKB">
        <authorList>
            <consortium name="Ensembl"/>
        </authorList>
    </citation>
    <scope>IDENTIFICATION</scope>
</reference>
<evidence type="ECO:0000256" key="1">
    <source>
        <dbReference type="ARBA" id="ARBA00004496"/>
    </source>
</evidence>
<dbReference type="Proteomes" id="UP000694388">
    <property type="component" value="Unplaced"/>
</dbReference>
<dbReference type="GO" id="GO:0042073">
    <property type="term" value="P:intraciliary transport"/>
    <property type="evidence" value="ECO:0007669"/>
    <property type="project" value="TreeGrafter"/>
</dbReference>
<dbReference type="GO" id="GO:0005868">
    <property type="term" value="C:cytoplasmic dynein complex"/>
    <property type="evidence" value="ECO:0007669"/>
    <property type="project" value="TreeGrafter"/>
</dbReference>
<keyword evidence="6" id="KW-1185">Reference proteome</keyword>